<dbReference type="PANTHER" id="PTHR46018">
    <property type="entry name" value="ZINC PHOSPHODIESTERASE ELAC PROTEIN 1"/>
    <property type="match status" value="1"/>
</dbReference>
<evidence type="ECO:0000256" key="9">
    <source>
        <dbReference type="SAM" id="MobiDB-lite"/>
    </source>
</evidence>
<keyword evidence="6" id="KW-0255">Endonuclease</keyword>
<dbReference type="InterPro" id="IPR013471">
    <property type="entry name" value="RNase_Z/BN"/>
</dbReference>
<sequence length="390" mass="40954">MAVTWLGTSSGNPTIHRNVSCAVLRLPHSTFLVDCGEGTAKQMLRAGLSAARVKGIMITHLHGDHIFGLAGCLKLISDQRAAAASSEASTKPLVIVGPPGLHMLLETLLLGAGLRLSMPIIGAQYVMDPSEAHPPEVKDGAGMVTFRWLPPCTRPLAARPSQAGHGRQPQGQPGRSHQPGSLHEVPVVPGLTWRFPLADGIMVTSAQLQHRLPCWGYVLQETLPAAVVSTATSVDSTPAAARGPGRKVVLLGDTCGSEAIAEAAVGADLVSHEATFADGMEHKARVAQHSTAAMAGAFARRVAARQLVLTHFSGRYVVAAPARGERGEVTEEETEAGGRTINMLQYQASQTFQSRNITAAHDFLTLPIPFATAGPTKPATQAASRSLSTV</sequence>
<dbReference type="PANTHER" id="PTHR46018:SF2">
    <property type="entry name" value="ZINC PHOSPHODIESTERASE ELAC PROTEIN 1"/>
    <property type="match status" value="1"/>
</dbReference>
<evidence type="ECO:0000313" key="10">
    <source>
        <dbReference type="EMBL" id="KAK9868212.1"/>
    </source>
</evidence>
<dbReference type="GO" id="GO:0005634">
    <property type="term" value="C:nucleus"/>
    <property type="evidence" value="ECO:0007669"/>
    <property type="project" value="TreeGrafter"/>
</dbReference>
<evidence type="ECO:0000256" key="7">
    <source>
        <dbReference type="ARBA" id="ARBA00022801"/>
    </source>
</evidence>
<dbReference type="SUPFAM" id="SSF56281">
    <property type="entry name" value="Metallo-hydrolase/oxidoreductase"/>
    <property type="match status" value="1"/>
</dbReference>
<dbReference type="EMBL" id="JALJOV010000040">
    <property type="protein sequence ID" value="KAK9868212.1"/>
    <property type="molecule type" value="Genomic_DNA"/>
</dbReference>
<comment type="caution">
    <text evidence="10">The sequence shown here is derived from an EMBL/GenBank/DDBJ whole genome shotgun (WGS) entry which is preliminary data.</text>
</comment>
<evidence type="ECO:0000256" key="4">
    <source>
        <dbReference type="ARBA" id="ARBA00022722"/>
    </source>
</evidence>
<proteinExistence type="inferred from homology"/>
<organism evidence="10 11">
    <name type="scientific">Apatococcus fuscideae</name>
    <dbReference type="NCBI Taxonomy" id="2026836"/>
    <lineage>
        <taxon>Eukaryota</taxon>
        <taxon>Viridiplantae</taxon>
        <taxon>Chlorophyta</taxon>
        <taxon>core chlorophytes</taxon>
        <taxon>Trebouxiophyceae</taxon>
        <taxon>Chlorellales</taxon>
        <taxon>Chlorellaceae</taxon>
        <taxon>Apatococcus</taxon>
    </lineage>
</organism>
<evidence type="ECO:0000256" key="3">
    <source>
        <dbReference type="ARBA" id="ARBA00022694"/>
    </source>
</evidence>
<evidence type="ECO:0000256" key="1">
    <source>
        <dbReference type="ARBA" id="ARBA00001947"/>
    </source>
</evidence>
<dbReference type="GO" id="GO:0046872">
    <property type="term" value="F:metal ion binding"/>
    <property type="evidence" value="ECO:0007669"/>
    <property type="project" value="UniProtKB-KW"/>
</dbReference>
<dbReference type="AlphaFoldDB" id="A0AAW1TEB6"/>
<feature type="region of interest" description="Disordered" evidence="9">
    <location>
        <begin position="157"/>
        <end position="183"/>
    </location>
</feature>
<keyword evidence="5" id="KW-0479">Metal-binding</keyword>
<name>A0AAW1TEB6_9CHLO</name>
<gene>
    <name evidence="10" type="ORF">WJX84_011093</name>
</gene>
<dbReference type="HAMAP" id="MF_01818">
    <property type="entry name" value="RNase_Z_BN"/>
    <property type="match status" value="1"/>
</dbReference>
<comment type="cofactor">
    <cofactor evidence="1">
        <name>Zn(2+)</name>
        <dbReference type="ChEBI" id="CHEBI:29105"/>
    </cofactor>
</comment>
<evidence type="ECO:0000256" key="5">
    <source>
        <dbReference type="ARBA" id="ARBA00022723"/>
    </source>
</evidence>
<keyword evidence="8" id="KW-0862">Zinc</keyword>
<dbReference type="CDD" id="cd07717">
    <property type="entry name" value="RNaseZ_ZiPD-like_MBL-fold"/>
    <property type="match status" value="1"/>
</dbReference>
<keyword evidence="4" id="KW-0540">Nuclease</keyword>
<evidence type="ECO:0000256" key="6">
    <source>
        <dbReference type="ARBA" id="ARBA00022759"/>
    </source>
</evidence>
<evidence type="ECO:0000313" key="11">
    <source>
        <dbReference type="Proteomes" id="UP001485043"/>
    </source>
</evidence>
<dbReference type="InterPro" id="IPR036866">
    <property type="entry name" value="RibonucZ/Hydroxyglut_hydro"/>
</dbReference>
<keyword evidence="3" id="KW-0819">tRNA processing</keyword>
<dbReference type="Pfam" id="PF23023">
    <property type="entry name" value="Anti-Pycsar_Apyc1"/>
    <property type="match status" value="1"/>
</dbReference>
<dbReference type="GO" id="GO:0042781">
    <property type="term" value="F:3'-tRNA processing endoribonuclease activity"/>
    <property type="evidence" value="ECO:0007669"/>
    <property type="project" value="TreeGrafter"/>
</dbReference>
<evidence type="ECO:0000256" key="2">
    <source>
        <dbReference type="ARBA" id="ARBA00011738"/>
    </source>
</evidence>
<comment type="subunit">
    <text evidence="2">Homodimer.</text>
</comment>
<feature type="compositionally biased region" description="Low complexity" evidence="9">
    <location>
        <begin position="164"/>
        <end position="181"/>
    </location>
</feature>
<accession>A0AAW1TEB6</accession>
<keyword evidence="11" id="KW-1185">Reference proteome</keyword>
<protein>
    <submittedName>
        <fullName evidence="10">Uncharacterized protein</fullName>
    </submittedName>
</protein>
<reference evidence="10 11" key="1">
    <citation type="journal article" date="2024" name="Nat. Commun.">
        <title>Phylogenomics reveals the evolutionary origins of lichenization in chlorophyte algae.</title>
        <authorList>
            <person name="Puginier C."/>
            <person name="Libourel C."/>
            <person name="Otte J."/>
            <person name="Skaloud P."/>
            <person name="Haon M."/>
            <person name="Grisel S."/>
            <person name="Petersen M."/>
            <person name="Berrin J.G."/>
            <person name="Delaux P.M."/>
            <person name="Dal Grande F."/>
            <person name="Keller J."/>
        </authorList>
    </citation>
    <scope>NUCLEOTIDE SEQUENCE [LARGE SCALE GENOMIC DNA]</scope>
    <source>
        <strain evidence="10 11">SAG 2523</strain>
    </source>
</reference>
<keyword evidence="7" id="KW-0378">Hydrolase</keyword>
<dbReference type="Proteomes" id="UP001485043">
    <property type="component" value="Unassembled WGS sequence"/>
</dbReference>
<evidence type="ECO:0000256" key="8">
    <source>
        <dbReference type="ARBA" id="ARBA00022833"/>
    </source>
</evidence>
<dbReference type="Gene3D" id="3.60.15.10">
    <property type="entry name" value="Ribonuclease Z/Hydroxyacylglutathione hydrolase-like"/>
    <property type="match status" value="1"/>
</dbReference>